<keyword evidence="7" id="KW-1185">Reference proteome</keyword>
<dbReference type="RefSeq" id="WP_312898376.1">
    <property type="nucleotide sequence ID" value="NZ_BAAALP010000019.1"/>
</dbReference>
<evidence type="ECO:0000256" key="1">
    <source>
        <dbReference type="ARBA" id="ARBA00010830"/>
    </source>
</evidence>
<evidence type="ECO:0000256" key="2">
    <source>
        <dbReference type="ARBA" id="ARBA00022729"/>
    </source>
</evidence>
<dbReference type="Proteomes" id="UP000572680">
    <property type="component" value="Unassembled WGS sequence"/>
</dbReference>
<evidence type="ECO:0000256" key="4">
    <source>
        <dbReference type="SAM" id="SignalP"/>
    </source>
</evidence>
<gene>
    <name evidence="6" type="ORF">HNR61_008843</name>
</gene>
<accession>A0A7W3LZK9</accession>
<dbReference type="InterPro" id="IPR010618">
    <property type="entry name" value="RPF"/>
</dbReference>
<evidence type="ECO:0000256" key="3">
    <source>
        <dbReference type="ARBA" id="ARBA00022801"/>
    </source>
</evidence>
<dbReference type="InterPro" id="IPR023346">
    <property type="entry name" value="Lysozyme-like_dom_sf"/>
</dbReference>
<dbReference type="Pfam" id="PF07501">
    <property type="entry name" value="G5"/>
    <property type="match status" value="1"/>
</dbReference>
<organism evidence="6 7">
    <name type="scientific">Actinomadura namibiensis</name>
    <dbReference type="NCBI Taxonomy" id="182080"/>
    <lineage>
        <taxon>Bacteria</taxon>
        <taxon>Bacillati</taxon>
        <taxon>Actinomycetota</taxon>
        <taxon>Actinomycetes</taxon>
        <taxon>Streptosporangiales</taxon>
        <taxon>Thermomonosporaceae</taxon>
        <taxon>Actinomadura</taxon>
    </lineage>
</organism>
<dbReference type="Gene3D" id="2.20.230.10">
    <property type="entry name" value="Resuscitation-promoting factor rpfb"/>
    <property type="match status" value="1"/>
</dbReference>
<evidence type="ECO:0000259" key="5">
    <source>
        <dbReference type="PROSITE" id="PS51109"/>
    </source>
</evidence>
<dbReference type="PROSITE" id="PS51109">
    <property type="entry name" value="G5"/>
    <property type="match status" value="1"/>
</dbReference>
<evidence type="ECO:0000313" key="6">
    <source>
        <dbReference type="EMBL" id="MBA8957152.1"/>
    </source>
</evidence>
<dbReference type="Pfam" id="PF06737">
    <property type="entry name" value="Transglycosylas"/>
    <property type="match status" value="1"/>
</dbReference>
<protein>
    <recommendedName>
        <fullName evidence="5">G5 domain-containing protein</fullName>
    </recommendedName>
</protein>
<dbReference type="Pfam" id="PF03990">
    <property type="entry name" value="DUF348"/>
    <property type="match status" value="1"/>
</dbReference>
<name>A0A7W3LZK9_ACTNM</name>
<dbReference type="AlphaFoldDB" id="A0A7W3LZK9"/>
<dbReference type="InterPro" id="IPR011098">
    <property type="entry name" value="G5_dom"/>
</dbReference>
<dbReference type="Gene3D" id="1.10.530.10">
    <property type="match status" value="1"/>
</dbReference>
<keyword evidence="3" id="KW-0378">Hydrolase</keyword>
<sequence>MRRSPAMSLVVLPLLLAAACGGSEATGQKKSAAPLADAPRATTPAPREVTVVLDGRKRRISTTSATVQEALSQAGITLGEHDLVTPPRTAPLTDVIKVVRLLSAPRTKVVKLPPQTVRRKDAKLPPFTEKEVRKGRPGVKILQVAWVRRGGKKVQTVLSQKIKSRPVARIVAVGPQGASVGSVANLNWNGLAKCESGNNPRAVNPAGYYGLYQFSLPSWQSVGGSGKPSEASPAEQTYRAQMLYKKVNGRWQGQWPHCGKFLFS</sequence>
<dbReference type="EMBL" id="JACJIA010000020">
    <property type="protein sequence ID" value="MBA8957152.1"/>
    <property type="molecule type" value="Genomic_DNA"/>
</dbReference>
<dbReference type="CDD" id="cd13925">
    <property type="entry name" value="RPF"/>
    <property type="match status" value="1"/>
</dbReference>
<dbReference type="SUPFAM" id="SSF53955">
    <property type="entry name" value="Lysozyme-like"/>
    <property type="match status" value="1"/>
</dbReference>
<comment type="similarity">
    <text evidence="1">Belongs to the transglycosylase family. Rpf subfamily.</text>
</comment>
<keyword evidence="2 4" id="KW-0732">Signal</keyword>
<dbReference type="InterPro" id="IPR007137">
    <property type="entry name" value="DUF348"/>
</dbReference>
<reference evidence="6 7" key="1">
    <citation type="submission" date="2020-08" db="EMBL/GenBank/DDBJ databases">
        <title>Genomic Encyclopedia of Type Strains, Phase IV (KMG-IV): sequencing the most valuable type-strain genomes for metagenomic binning, comparative biology and taxonomic classification.</title>
        <authorList>
            <person name="Goeker M."/>
        </authorList>
    </citation>
    <scope>NUCLEOTIDE SEQUENCE [LARGE SCALE GENOMIC DNA]</scope>
    <source>
        <strain evidence="6 7">DSM 44197</strain>
    </source>
</reference>
<comment type="caution">
    <text evidence="6">The sequence shown here is derived from an EMBL/GenBank/DDBJ whole genome shotgun (WGS) entry which is preliminary data.</text>
</comment>
<proteinExistence type="inferred from homology"/>
<dbReference type="PROSITE" id="PS51257">
    <property type="entry name" value="PROKAR_LIPOPROTEIN"/>
    <property type="match status" value="1"/>
</dbReference>
<dbReference type="SMART" id="SM01208">
    <property type="entry name" value="G5"/>
    <property type="match status" value="1"/>
</dbReference>
<feature type="chain" id="PRO_5031445294" description="G5 domain-containing protein" evidence="4">
    <location>
        <begin position="26"/>
        <end position="264"/>
    </location>
</feature>
<feature type="signal peptide" evidence="4">
    <location>
        <begin position="1"/>
        <end position="25"/>
    </location>
</feature>
<evidence type="ECO:0000313" key="7">
    <source>
        <dbReference type="Proteomes" id="UP000572680"/>
    </source>
</evidence>
<dbReference type="GO" id="GO:0016787">
    <property type="term" value="F:hydrolase activity"/>
    <property type="evidence" value="ECO:0007669"/>
    <property type="project" value="UniProtKB-KW"/>
</dbReference>
<feature type="domain" description="G5" evidence="5">
    <location>
        <begin position="98"/>
        <end position="177"/>
    </location>
</feature>